<dbReference type="Proteomes" id="UP001165427">
    <property type="component" value="Unassembled WGS sequence"/>
</dbReference>
<reference evidence="2" key="1">
    <citation type="submission" date="2022-04" db="EMBL/GenBank/DDBJ databases">
        <title>Desulfatitalea alkaliphila sp. nov., a novel anaerobic sulfate-reducing bacterium isolated from terrestrial mud volcano, Taman Peninsula, Russia.</title>
        <authorList>
            <person name="Khomyakova M.A."/>
            <person name="Merkel A.Y."/>
            <person name="Slobodkin A.I."/>
        </authorList>
    </citation>
    <scope>NUCLEOTIDE SEQUENCE</scope>
    <source>
        <strain evidence="2">M08but</strain>
    </source>
</reference>
<feature type="region of interest" description="Disordered" evidence="1">
    <location>
        <begin position="1"/>
        <end position="33"/>
    </location>
</feature>
<accession>A0AA41R6B2</accession>
<dbReference type="RefSeq" id="WP_246910624.1">
    <property type="nucleotide sequence ID" value="NZ_JALJRB010000016.1"/>
</dbReference>
<gene>
    <name evidence="2" type="ORF">MRX98_14125</name>
</gene>
<dbReference type="AlphaFoldDB" id="A0AA41R6B2"/>
<proteinExistence type="predicted"/>
<protein>
    <submittedName>
        <fullName evidence="2">Uncharacterized protein</fullName>
    </submittedName>
</protein>
<comment type="caution">
    <text evidence="2">The sequence shown here is derived from an EMBL/GenBank/DDBJ whole genome shotgun (WGS) entry which is preliminary data.</text>
</comment>
<name>A0AA41R6B2_9BACT</name>
<organism evidence="2 3">
    <name type="scientific">Desulfatitalea alkaliphila</name>
    <dbReference type="NCBI Taxonomy" id="2929485"/>
    <lineage>
        <taxon>Bacteria</taxon>
        <taxon>Pseudomonadati</taxon>
        <taxon>Thermodesulfobacteriota</taxon>
        <taxon>Desulfobacteria</taxon>
        <taxon>Desulfobacterales</taxon>
        <taxon>Desulfosarcinaceae</taxon>
        <taxon>Desulfatitalea</taxon>
    </lineage>
</organism>
<evidence type="ECO:0000256" key="1">
    <source>
        <dbReference type="SAM" id="MobiDB-lite"/>
    </source>
</evidence>
<evidence type="ECO:0000313" key="3">
    <source>
        <dbReference type="Proteomes" id="UP001165427"/>
    </source>
</evidence>
<sequence length="150" mass="15779">MTADQSPAGPPGADDAGSGETSPPISIQVVRSRPVQLTPPLDYPSRLQPGDELTIPLFDGEVCRATIRRVAADVRSSVTVTADVRQPSPGTLVAATTDGRSLIQIDLPGEDRRYRIVFDEGIAGYRLDELAVEVLPGGPADPLIPPASDP</sequence>
<evidence type="ECO:0000313" key="2">
    <source>
        <dbReference type="EMBL" id="MCJ8501716.1"/>
    </source>
</evidence>
<dbReference type="EMBL" id="JALJRB010000016">
    <property type="protein sequence ID" value="MCJ8501716.1"/>
    <property type="molecule type" value="Genomic_DNA"/>
</dbReference>
<feature type="compositionally biased region" description="Low complexity" evidence="1">
    <location>
        <begin position="1"/>
        <end position="19"/>
    </location>
</feature>
<keyword evidence="3" id="KW-1185">Reference proteome</keyword>